<gene>
    <name evidence="1" type="ORF">LAZ67_15000281</name>
</gene>
<dbReference type="Proteomes" id="UP001235939">
    <property type="component" value="Chromosome 15"/>
</dbReference>
<dbReference type="PANTHER" id="PTHR46114">
    <property type="entry name" value="APPLE DOMAIN-CONTAINING PROTEIN"/>
    <property type="match status" value="1"/>
</dbReference>
<keyword evidence="2" id="KW-1185">Reference proteome</keyword>
<name>A0ABY6LBG0_9ARAC</name>
<evidence type="ECO:0000313" key="1">
    <source>
        <dbReference type="EMBL" id="UYV77263.1"/>
    </source>
</evidence>
<dbReference type="PANTHER" id="PTHR46114:SF2">
    <property type="entry name" value="CULLIN N-TERMINAL DOMAIN-CONTAINING PROTEIN"/>
    <property type="match status" value="1"/>
</dbReference>
<dbReference type="EMBL" id="CP092877">
    <property type="protein sequence ID" value="UYV77263.1"/>
    <property type="molecule type" value="Genomic_DNA"/>
</dbReference>
<sequence>MKLRRQYGILLETFGRLFWGNVKTENYSDFVNELFLLSYKPLGCNMSLMIHFQHSHLDLLPENIGAVSDEHGERFHQDISNMDKRYQAGGQDCRTSREGTPWCATLRFPLG</sequence>
<proteinExistence type="predicted"/>
<evidence type="ECO:0000313" key="2">
    <source>
        <dbReference type="Proteomes" id="UP001235939"/>
    </source>
</evidence>
<protein>
    <submittedName>
        <fullName evidence="1">Uncharacterized protein</fullName>
    </submittedName>
</protein>
<reference evidence="1 2" key="1">
    <citation type="submission" date="2022-01" db="EMBL/GenBank/DDBJ databases">
        <title>A chromosomal length assembly of Cordylochernes scorpioides.</title>
        <authorList>
            <person name="Zeh D."/>
            <person name="Zeh J."/>
        </authorList>
    </citation>
    <scope>NUCLEOTIDE SEQUENCE [LARGE SCALE GENOMIC DNA]</scope>
    <source>
        <strain evidence="1">IN4F17</strain>
        <tissue evidence="1">Whole Body</tissue>
    </source>
</reference>
<accession>A0ABY6LBG0</accession>
<organism evidence="1 2">
    <name type="scientific">Cordylochernes scorpioides</name>
    <dbReference type="NCBI Taxonomy" id="51811"/>
    <lineage>
        <taxon>Eukaryota</taxon>
        <taxon>Metazoa</taxon>
        <taxon>Ecdysozoa</taxon>
        <taxon>Arthropoda</taxon>
        <taxon>Chelicerata</taxon>
        <taxon>Arachnida</taxon>
        <taxon>Pseudoscorpiones</taxon>
        <taxon>Cheliferoidea</taxon>
        <taxon>Chernetidae</taxon>
        <taxon>Cordylochernes</taxon>
    </lineage>
</organism>